<dbReference type="EMBL" id="PCSZ01000022">
    <property type="protein sequence ID" value="PIP60860.1"/>
    <property type="molecule type" value="Genomic_DNA"/>
</dbReference>
<dbReference type="GO" id="GO:0005737">
    <property type="term" value="C:cytoplasm"/>
    <property type="evidence" value="ECO:0007669"/>
    <property type="project" value="TreeGrafter"/>
</dbReference>
<keyword evidence="5" id="KW-0862">Zinc</keyword>
<gene>
    <name evidence="9" type="primary">msrB</name>
    <name evidence="9" type="ORF">COX00_00970</name>
</gene>
<dbReference type="GO" id="GO:0046872">
    <property type="term" value="F:metal ion binding"/>
    <property type="evidence" value="ECO:0007669"/>
    <property type="project" value="UniProtKB-KW"/>
</dbReference>
<dbReference type="InterPro" id="IPR002579">
    <property type="entry name" value="Met_Sox_Rdtase_MsrB_dom"/>
</dbReference>
<dbReference type="GO" id="GO:0033743">
    <property type="term" value="F:peptide-methionine (R)-S-oxide reductase activity"/>
    <property type="evidence" value="ECO:0007669"/>
    <property type="project" value="UniProtKB-EC"/>
</dbReference>
<protein>
    <recommendedName>
        <fullName evidence="3">peptide-methionine (R)-S-oxide reductase</fullName>
        <ecNumber evidence="3">1.8.4.12</ecNumber>
    </recommendedName>
</protein>
<dbReference type="FunFam" id="2.170.150.20:FF:000001">
    <property type="entry name" value="Peptide methionine sulfoxide reductase MsrB"/>
    <property type="match status" value="1"/>
</dbReference>
<dbReference type="AlphaFoldDB" id="A0A2H0BUY1"/>
<evidence type="ECO:0000256" key="2">
    <source>
        <dbReference type="ARBA" id="ARBA00007174"/>
    </source>
</evidence>
<dbReference type="SUPFAM" id="SSF51316">
    <property type="entry name" value="Mss4-like"/>
    <property type="match status" value="1"/>
</dbReference>
<dbReference type="Gene3D" id="2.170.150.20">
    <property type="entry name" value="Peptide methionine sulfoxide reductase"/>
    <property type="match status" value="1"/>
</dbReference>
<keyword evidence="6" id="KW-0560">Oxidoreductase</keyword>
<dbReference type="NCBIfam" id="TIGR00357">
    <property type="entry name" value="peptide-methionine (R)-S-oxide reductase MsrB"/>
    <property type="match status" value="1"/>
</dbReference>
<dbReference type="Pfam" id="PF01641">
    <property type="entry name" value="SelR"/>
    <property type="match status" value="1"/>
</dbReference>
<keyword evidence="4" id="KW-0479">Metal-binding</keyword>
<accession>A0A2H0BUY1</accession>
<evidence type="ECO:0000256" key="6">
    <source>
        <dbReference type="ARBA" id="ARBA00023002"/>
    </source>
</evidence>
<dbReference type="InterPro" id="IPR028427">
    <property type="entry name" value="Met_Sox_Rdtase_MsrB"/>
</dbReference>
<evidence type="ECO:0000256" key="1">
    <source>
        <dbReference type="ARBA" id="ARBA00001947"/>
    </source>
</evidence>
<dbReference type="EC" id="1.8.4.12" evidence="3"/>
<evidence type="ECO:0000256" key="3">
    <source>
        <dbReference type="ARBA" id="ARBA00012499"/>
    </source>
</evidence>
<dbReference type="PANTHER" id="PTHR10173:SF52">
    <property type="entry name" value="METHIONINE-R-SULFOXIDE REDUCTASE B1"/>
    <property type="match status" value="1"/>
</dbReference>
<comment type="similarity">
    <text evidence="2">Belongs to the MsrB Met sulfoxide reductase family.</text>
</comment>
<sequence>MNERKINKSEEEWRKLLTPEQYEVLRKKGTEPAFSGLYENEHAPGVYTCAACGAPLFSSSTKYDSGCGWPAFFAALGGDRVNFHEDDSRGMHRIEVSCAKCGSHLGHIFDDGPEEHGGKRFCINSVALQLEKMEHPPGEKTEKETKEAS</sequence>
<dbReference type="PROSITE" id="PS51790">
    <property type="entry name" value="MSRB"/>
    <property type="match status" value="1"/>
</dbReference>
<evidence type="ECO:0000259" key="8">
    <source>
        <dbReference type="PROSITE" id="PS51790"/>
    </source>
</evidence>
<organism evidence="9 10">
    <name type="scientific">Candidatus Uhrbacteria bacterium CG22_combo_CG10-13_8_21_14_all_47_17</name>
    <dbReference type="NCBI Taxonomy" id="1975041"/>
    <lineage>
        <taxon>Bacteria</taxon>
        <taxon>Candidatus Uhriibacteriota</taxon>
    </lineage>
</organism>
<proteinExistence type="inferred from homology"/>
<dbReference type="Proteomes" id="UP000231581">
    <property type="component" value="Unassembled WGS sequence"/>
</dbReference>
<feature type="domain" description="MsrB" evidence="8">
    <location>
        <begin position="10"/>
        <end position="133"/>
    </location>
</feature>
<dbReference type="PANTHER" id="PTHR10173">
    <property type="entry name" value="METHIONINE SULFOXIDE REDUCTASE"/>
    <property type="match status" value="1"/>
</dbReference>
<name>A0A2H0BUY1_9BACT</name>
<evidence type="ECO:0000313" key="9">
    <source>
        <dbReference type="EMBL" id="PIP60860.1"/>
    </source>
</evidence>
<comment type="catalytic activity">
    <reaction evidence="7">
        <text>L-methionyl-[protein] + [thioredoxin]-disulfide + H2O = L-methionyl-(R)-S-oxide-[protein] + [thioredoxin]-dithiol</text>
        <dbReference type="Rhea" id="RHEA:24164"/>
        <dbReference type="Rhea" id="RHEA-COMP:10698"/>
        <dbReference type="Rhea" id="RHEA-COMP:10700"/>
        <dbReference type="Rhea" id="RHEA-COMP:12313"/>
        <dbReference type="Rhea" id="RHEA-COMP:12314"/>
        <dbReference type="ChEBI" id="CHEBI:15377"/>
        <dbReference type="ChEBI" id="CHEBI:16044"/>
        <dbReference type="ChEBI" id="CHEBI:29950"/>
        <dbReference type="ChEBI" id="CHEBI:45764"/>
        <dbReference type="ChEBI" id="CHEBI:50058"/>
        <dbReference type="EC" id="1.8.4.12"/>
    </reaction>
</comment>
<reference evidence="9 10" key="1">
    <citation type="submission" date="2017-09" db="EMBL/GenBank/DDBJ databases">
        <title>Depth-based differentiation of microbial function through sediment-hosted aquifers and enrichment of novel symbionts in the deep terrestrial subsurface.</title>
        <authorList>
            <person name="Probst A.J."/>
            <person name="Ladd B."/>
            <person name="Jarett J.K."/>
            <person name="Geller-Mcgrath D.E."/>
            <person name="Sieber C.M."/>
            <person name="Emerson J.B."/>
            <person name="Anantharaman K."/>
            <person name="Thomas B.C."/>
            <person name="Malmstrom R."/>
            <person name="Stieglmeier M."/>
            <person name="Klingl A."/>
            <person name="Woyke T."/>
            <person name="Ryan C.M."/>
            <person name="Banfield J.F."/>
        </authorList>
    </citation>
    <scope>NUCLEOTIDE SEQUENCE [LARGE SCALE GENOMIC DNA]</scope>
    <source>
        <strain evidence="9">CG22_combo_CG10-13_8_21_14_all_47_17</strain>
    </source>
</reference>
<evidence type="ECO:0000313" key="10">
    <source>
        <dbReference type="Proteomes" id="UP000231581"/>
    </source>
</evidence>
<evidence type="ECO:0000256" key="7">
    <source>
        <dbReference type="ARBA" id="ARBA00048488"/>
    </source>
</evidence>
<dbReference type="InterPro" id="IPR011057">
    <property type="entry name" value="Mss4-like_sf"/>
</dbReference>
<comment type="cofactor">
    <cofactor evidence="1">
        <name>Zn(2+)</name>
        <dbReference type="ChEBI" id="CHEBI:29105"/>
    </cofactor>
</comment>
<comment type="caution">
    <text evidence="9">The sequence shown here is derived from an EMBL/GenBank/DDBJ whole genome shotgun (WGS) entry which is preliminary data.</text>
</comment>
<evidence type="ECO:0000256" key="4">
    <source>
        <dbReference type="ARBA" id="ARBA00022723"/>
    </source>
</evidence>
<evidence type="ECO:0000256" key="5">
    <source>
        <dbReference type="ARBA" id="ARBA00022833"/>
    </source>
</evidence>
<dbReference type="GO" id="GO:0006979">
    <property type="term" value="P:response to oxidative stress"/>
    <property type="evidence" value="ECO:0007669"/>
    <property type="project" value="InterPro"/>
</dbReference>
<dbReference type="GO" id="GO:0030091">
    <property type="term" value="P:protein repair"/>
    <property type="evidence" value="ECO:0007669"/>
    <property type="project" value="InterPro"/>
</dbReference>